<dbReference type="AlphaFoldDB" id="A0A7X2IW68"/>
<keyword evidence="2" id="KW-1185">Reference proteome</keyword>
<comment type="caution">
    <text evidence="1">The sequence shown here is derived from an EMBL/GenBank/DDBJ whole genome shotgun (WGS) entry which is preliminary data.</text>
</comment>
<gene>
    <name evidence="1" type="ORF">GJU40_01520</name>
</gene>
<reference evidence="1 2" key="1">
    <citation type="submission" date="2019-11" db="EMBL/GenBank/DDBJ databases">
        <title>Bacillus lacus genome.</title>
        <authorList>
            <person name="Allen C.J."/>
            <person name="Newman J.D."/>
        </authorList>
    </citation>
    <scope>NUCLEOTIDE SEQUENCE [LARGE SCALE GENOMIC DNA]</scope>
    <source>
        <strain evidence="1 2">KCTC 33946</strain>
    </source>
</reference>
<evidence type="ECO:0000313" key="1">
    <source>
        <dbReference type="EMBL" id="MRX70845.1"/>
    </source>
</evidence>
<dbReference type="RefSeq" id="WP_154305981.1">
    <property type="nucleotide sequence ID" value="NZ_WKKI01000002.1"/>
</dbReference>
<evidence type="ECO:0000313" key="2">
    <source>
        <dbReference type="Proteomes" id="UP000448867"/>
    </source>
</evidence>
<dbReference type="EMBL" id="WKKI01000002">
    <property type="protein sequence ID" value="MRX70845.1"/>
    <property type="molecule type" value="Genomic_DNA"/>
</dbReference>
<dbReference type="Proteomes" id="UP000448867">
    <property type="component" value="Unassembled WGS sequence"/>
</dbReference>
<name>A0A7X2IW68_9BACI</name>
<sequence length="63" mass="7094">MAKYEAIAAFRDSEDKGRTYHKGDRYPFPANKKISAKRLKELSSSDNGLGYPVIKEVKDESGE</sequence>
<organism evidence="1 2">
    <name type="scientific">Metabacillus lacus</name>
    <dbReference type="NCBI Taxonomy" id="1983721"/>
    <lineage>
        <taxon>Bacteria</taxon>
        <taxon>Bacillati</taxon>
        <taxon>Bacillota</taxon>
        <taxon>Bacilli</taxon>
        <taxon>Bacillales</taxon>
        <taxon>Bacillaceae</taxon>
        <taxon>Metabacillus</taxon>
    </lineage>
</organism>
<protein>
    <submittedName>
        <fullName evidence="1">Uncharacterized protein</fullName>
    </submittedName>
</protein>
<proteinExistence type="predicted"/>
<dbReference type="OrthoDB" id="2300838at2"/>
<accession>A0A7X2IW68</accession>